<dbReference type="InterPro" id="IPR036236">
    <property type="entry name" value="Znf_C2H2_sf"/>
</dbReference>
<dbReference type="EMBL" id="JALJOS010000013">
    <property type="protein sequence ID" value="KAK9831629.1"/>
    <property type="molecule type" value="Genomic_DNA"/>
</dbReference>
<keyword evidence="9" id="KW-1185">Reference proteome</keyword>
<dbReference type="InterPro" id="IPR040023">
    <property type="entry name" value="WBP4"/>
</dbReference>
<dbReference type="PROSITE" id="PS50171">
    <property type="entry name" value="ZF_MATRIN"/>
    <property type="match status" value="1"/>
</dbReference>
<keyword evidence="3" id="KW-0863">Zinc-finger</keyword>
<evidence type="ECO:0000256" key="5">
    <source>
        <dbReference type="ARBA" id="ARBA00023242"/>
    </source>
</evidence>
<dbReference type="AlphaFoldDB" id="A0AAW1RDE1"/>
<reference evidence="8 9" key="1">
    <citation type="journal article" date="2024" name="Nat. Commun.">
        <title>Phylogenomics reveals the evolutionary origins of lichenization in chlorophyte algae.</title>
        <authorList>
            <person name="Puginier C."/>
            <person name="Libourel C."/>
            <person name="Otte J."/>
            <person name="Skaloud P."/>
            <person name="Haon M."/>
            <person name="Grisel S."/>
            <person name="Petersen M."/>
            <person name="Berrin J.G."/>
            <person name="Delaux P.M."/>
            <person name="Dal Grande F."/>
            <person name="Keller J."/>
        </authorList>
    </citation>
    <scope>NUCLEOTIDE SEQUENCE [LARGE SCALE GENOMIC DNA]</scope>
    <source>
        <strain evidence="8 9">SAG 2145</strain>
    </source>
</reference>
<dbReference type="PANTHER" id="PTHR13173:SF10">
    <property type="entry name" value="WW DOMAIN-BINDING PROTEIN 4"/>
    <property type="match status" value="1"/>
</dbReference>
<keyword evidence="5" id="KW-0539">Nucleus</keyword>
<evidence type="ECO:0000313" key="8">
    <source>
        <dbReference type="EMBL" id="KAK9831629.1"/>
    </source>
</evidence>
<evidence type="ECO:0000256" key="2">
    <source>
        <dbReference type="ARBA" id="ARBA00022723"/>
    </source>
</evidence>
<comment type="caution">
    <text evidence="8">The sequence shown here is derived from an EMBL/GenBank/DDBJ whole genome shotgun (WGS) entry which is preliminary data.</text>
</comment>
<sequence length="268" mass="30192">MTEFWKSNPMFWCDYCKVWMQDNPHAKAVHERGIKHQERVEKKLRDMRRKAASDEKEKSLAVSTMSSIEAKALKSFQEDLKQAGEAQRDHIGTWKRKQDQDIKKDADLWHNDAVDYHFDDVTKMYFGGDPPAWTTQPDIPNEARFENAPHAATAPMEAGALLGQSSKPAQAMRKAAIPKHPLAELGGRSMPEFGHIGGAKAVGSVDKQFDRRLETALTAKRKREEQTASQLSASKGRPVSKADAEALAKREAAKARVQQRELKDWGML</sequence>
<dbReference type="GO" id="GO:0008270">
    <property type="term" value="F:zinc ion binding"/>
    <property type="evidence" value="ECO:0007669"/>
    <property type="project" value="UniProtKB-KW"/>
</dbReference>
<evidence type="ECO:0000259" key="7">
    <source>
        <dbReference type="PROSITE" id="PS50171"/>
    </source>
</evidence>
<dbReference type="InterPro" id="IPR013085">
    <property type="entry name" value="U1-CZ_Znf_C2H2"/>
</dbReference>
<feature type="region of interest" description="Disordered" evidence="6">
    <location>
        <begin position="219"/>
        <end position="247"/>
    </location>
</feature>
<evidence type="ECO:0000256" key="6">
    <source>
        <dbReference type="SAM" id="MobiDB-lite"/>
    </source>
</evidence>
<comment type="subcellular location">
    <subcellularLocation>
        <location evidence="1">Nucleus</location>
    </subcellularLocation>
</comment>
<organism evidence="8 9">
    <name type="scientific">Apatococcus lobatus</name>
    <dbReference type="NCBI Taxonomy" id="904363"/>
    <lineage>
        <taxon>Eukaryota</taxon>
        <taxon>Viridiplantae</taxon>
        <taxon>Chlorophyta</taxon>
        <taxon>core chlorophytes</taxon>
        <taxon>Trebouxiophyceae</taxon>
        <taxon>Chlorellales</taxon>
        <taxon>Chlorellaceae</taxon>
        <taxon>Apatococcus</taxon>
    </lineage>
</organism>
<dbReference type="Pfam" id="PF06220">
    <property type="entry name" value="zf-U1"/>
    <property type="match status" value="1"/>
</dbReference>
<keyword evidence="4" id="KW-0862">Zinc</keyword>
<keyword evidence="2" id="KW-0479">Metal-binding</keyword>
<dbReference type="GO" id="GO:0000398">
    <property type="term" value="P:mRNA splicing, via spliceosome"/>
    <property type="evidence" value="ECO:0007669"/>
    <property type="project" value="InterPro"/>
</dbReference>
<feature type="domain" description="Matrin-type" evidence="7">
    <location>
        <begin position="11"/>
        <end position="42"/>
    </location>
</feature>
<dbReference type="InterPro" id="IPR000690">
    <property type="entry name" value="Matrin/U1-C_Znf_C2H2"/>
</dbReference>
<proteinExistence type="predicted"/>
<gene>
    <name evidence="8" type="ORF">WJX74_003250</name>
</gene>
<dbReference type="InterPro" id="IPR003604">
    <property type="entry name" value="Matrin/U1-like-C_Znf_C2H2"/>
</dbReference>
<evidence type="ECO:0000313" key="9">
    <source>
        <dbReference type="Proteomes" id="UP001438707"/>
    </source>
</evidence>
<accession>A0AAW1RDE1</accession>
<dbReference type="SMART" id="SM00451">
    <property type="entry name" value="ZnF_U1"/>
    <property type="match status" value="1"/>
</dbReference>
<evidence type="ECO:0000256" key="1">
    <source>
        <dbReference type="ARBA" id="ARBA00004123"/>
    </source>
</evidence>
<evidence type="ECO:0000256" key="4">
    <source>
        <dbReference type="ARBA" id="ARBA00022833"/>
    </source>
</evidence>
<protein>
    <recommendedName>
        <fullName evidence="7">Matrin-type domain-containing protein</fullName>
    </recommendedName>
</protein>
<dbReference type="Gene3D" id="3.30.160.60">
    <property type="entry name" value="Classic Zinc Finger"/>
    <property type="match status" value="1"/>
</dbReference>
<dbReference type="GO" id="GO:0003723">
    <property type="term" value="F:RNA binding"/>
    <property type="evidence" value="ECO:0007669"/>
    <property type="project" value="TreeGrafter"/>
</dbReference>
<dbReference type="GO" id="GO:0071011">
    <property type="term" value="C:precatalytic spliceosome"/>
    <property type="evidence" value="ECO:0007669"/>
    <property type="project" value="TreeGrafter"/>
</dbReference>
<dbReference type="PANTHER" id="PTHR13173">
    <property type="entry name" value="WW DOMAIN BINDING PROTEIN 4"/>
    <property type="match status" value="1"/>
</dbReference>
<dbReference type="Proteomes" id="UP001438707">
    <property type="component" value="Unassembled WGS sequence"/>
</dbReference>
<evidence type="ECO:0000256" key="3">
    <source>
        <dbReference type="ARBA" id="ARBA00022771"/>
    </source>
</evidence>
<name>A0AAW1RDE1_9CHLO</name>
<dbReference type="SUPFAM" id="SSF57667">
    <property type="entry name" value="beta-beta-alpha zinc fingers"/>
    <property type="match status" value="1"/>
</dbReference>